<keyword evidence="13" id="KW-1185">Reference proteome</keyword>
<evidence type="ECO:0000256" key="2">
    <source>
        <dbReference type="ARBA" id="ARBA00005619"/>
    </source>
</evidence>
<keyword evidence="4 11" id="KW-0812">Transmembrane</keyword>
<proteinExistence type="inferred from homology"/>
<evidence type="ECO:0000256" key="9">
    <source>
        <dbReference type="ARBA" id="ARBA00023136"/>
    </source>
</evidence>
<dbReference type="PANTHER" id="PTHR11711">
    <property type="entry name" value="ADP RIBOSYLATION FACTOR-RELATED"/>
    <property type="match status" value="1"/>
</dbReference>
<dbReference type="GO" id="GO:0005525">
    <property type="term" value="F:GTP binding"/>
    <property type="evidence" value="ECO:0007669"/>
    <property type="project" value="UniProtKB-KW"/>
</dbReference>
<dbReference type="CDD" id="cd04105">
    <property type="entry name" value="SR_beta"/>
    <property type="match status" value="1"/>
</dbReference>
<comment type="subcellular location">
    <subcellularLocation>
        <location evidence="1">Endoplasmic reticulum membrane</location>
        <topology evidence="1">Single-pass membrane protein</topology>
    </subcellularLocation>
</comment>
<sequence>MAARELSRSLIIDLLESPNGTLYAVLIASVIVILTTVLYLLFGRSRSRGRSIILVGLTDSGKTLLFSRLSCGKYVMTHTSIKENKDQYKLKGKESGKTFDLVDLPGHERVRSRFIEQYKNQTRGVLFVVDSVNFPREVRDVAEIMYDILGDKYLSKSAASILVVCNKQDLTMAKSQSVIKSQLEREINTLRVTRAAALQGQDGGSTSTAVYVGKKGKDFEFSHVLPVTVEFAECSAKGQADGEADISAVETWLEKIA</sequence>
<name>A0A9X0A8Q1_9CNID</name>
<dbReference type="Pfam" id="PF09439">
    <property type="entry name" value="SRPRB"/>
    <property type="match status" value="1"/>
</dbReference>
<evidence type="ECO:0000313" key="12">
    <source>
        <dbReference type="EMBL" id="KAJ7393624.1"/>
    </source>
</evidence>
<evidence type="ECO:0000256" key="4">
    <source>
        <dbReference type="ARBA" id="ARBA00022692"/>
    </source>
</evidence>
<dbReference type="InterPro" id="IPR005225">
    <property type="entry name" value="Small_GTP-bd"/>
</dbReference>
<dbReference type="InterPro" id="IPR027417">
    <property type="entry name" value="P-loop_NTPase"/>
</dbReference>
<comment type="caution">
    <text evidence="12">The sequence shown here is derived from an EMBL/GenBank/DDBJ whole genome shotgun (WGS) entry which is preliminary data.</text>
</comment>
<keyword evidence="7 11" id="KW-1133">Transmembrane helix</keyword>
<evidence type="ECO:0000313" key="13">
    <source>
        <dbReference type="Proteomes" id="UP001163046"/>
    </source>
</evidence>
<evidence type="ECO:0000256" key="1">
    <source>
        <dbReference type="ARBA" id="ARBA00004389"/>
    </source>
</evidence>
<evidence type="ECO:0000256" key="7">
    <source>
        <dbReference type="ARBA" id="ARBA00022989"/>
    </source>
</evidence>
<evidence type="ECO:0000256" key="8">
    <source>
        <dbReference type="ARBA" id="ARBA00023134"/>
    </source>
</evidence>
<accession>A0A9X0A8Q1</accession>
<keyword evidence="8" id="KW-0342">GTP-binding</keyword>
<keyword evidence="9 11" id="KW-0472">Membrane</keyword>
<organism evidence="12 13">
    <name type="scientific">Desmophyllum pertusum</name>
    <dbReference type="NCBI Taxonomy" id="174260"/>
    <lineage>
        <taxon>Eukaryota</taxon>
        <taxon>Metazoa</taxon>
        <taxon>Cnidaria</taxon>
        <taxon>Anthozoa</taxon>
        <taxon>Hexacorallia</taxon>
        <taxon>Scleractinia</taxon>
        <taxon>Caryophylliina</taxon>
        <taxon>Caryophylliidae</taxon>
        <taxon>Desmophyllum</taxon>
    </lineage>
</organism>
<evidence type="ECO:0000256" key="6">
    <source>
        <dbReference type="ARBA" id="ARBA00022824"/>
    </source>
</evidence>
<gene>
    <name evidence="12" type="ORF">OS493_006611</name>
</gene>
<evidence type="ECO:0000256" key="3">
    <source>
        <dbReference type="ARBA" id="ARBA00020256"/>
    </source>
</evidence>
<feature type="transmembrane region" description="Helical" evidence="11">
    <location>
        <begin position="20"/>
        <end position="42"/>
    </location>
</feature>
<dbReference type="NCBIfam" id="TIGR00231">
    <property type="entry name" value="small_GTP"/>
    <property type="match status" value="1"/>
</dbReference>
<dbReference type="PROSITE" id="PS51417">
    <property type="entry name" value="ARF"/>
    <property type="match status" value="1"/>
</dbReference>
<keyword evidence="6" id="KW-0256">Endoplasmic reticulum</keyword>
<comment type="similarity">
    <text evidence="2">Belongs to the SRP receptor beta subunit family.</text>
</comment>
<dbReference type="EMBL" id="MU825398">
    <property type="protein sequence ID" value="KAJ7393624.1"/>
    <property type="molecule type" value="Genomic_DNA"/>
</dbReference>
<evidence type="ECO:0000256" key="11">
    <source>
        <dbReference type="SAM" id="Phobius"/>
    </source>
</evidence>
<evidence type="ECO:0000256" key="5">
    <source>
        <dbReference type="ARBA" id="ARBA00022741"/>
    </source>
</evidence>
<dbReference type="SMART" id="SM00177">
    <property type="entry name" value="ARF"/>
    <property type="match status" value="1"/>
</dbReference>
<keyword evidence="5" id="KW-0547">Nucleotide-binding</keyword>
<dbReference type="AlphaFoldDB" id="A0A9X0A8Q1"/>
<dbReference type="InterPro" id="IPR019009">
    <property type="entry name" value="SRP_receptor_beta_su"/>
</dbReference>
<evidence type="ECO:0000256" key="10">
    <source>
        <dbReference type="ARBA" id="ARBA00023170"/>
    </source>
</evidence>
<reference evidence="12" key="1">
    <citation type="submission" date="2023-01" db="EMBL/GenBank/DDBJ databases">
        <title>Genome assembly of the deep-sea coral Lophelia pertusa.</title>
        <authorList>
            <person name="Herrera S."/>
            <person name="Cordes E."/>
        </authorList>
    </citation>
    <scope>NUCLEOTIDE SEQUENCE</scope>
    <source>
        <strain evidence="12">USNM1676648</strain>
        <tissue evidence="12">Polyp</tissue>
    </source>
</reference>
<keyword evidence="10" id="KW-0675">Receptor</keyword>
<dbReference type="SUPFAM" id="SSF52540">
    <property type="entry name" value="P-loop containing nucleoside triphosphate hydrolases"/>
    <property type="match status" value="1"/>
</dbReference>
<protein>
    <recommendedName>
        <fullName evidence="3">Signal recognition particle receptor subunit beta</fullName>
    </recommendedName>
</protein>
<dbReference type="OrthoDB" id="41266at2759"/>
<dbReference type="Gene3D" id="3.40.50.300">
    <property type="entry name" value="P-loop containing nucleotide triphosphate hydrolases"/>
    <property type="match status" value="1"/>
</dbReference>
<dbReference type="Proteomes" id="UP001163046">
    <property type="component" value="Unassembled WGS sequence"/>
</dbReference>
<dbReference type="GO" id="GO:0005789">
    <property type="term" value="C:endoplasmic reticulum membrane"/>
    <property type="evidence" value="ECO:0007669"/>
    <property type="project" value="UniProtKB-SubCell"/>
</dbReference>
<dbReference type="InterPro" id="IPR024156">
    <property type="entry name" value="Small_GTPase_ARF"/>
</dbReference>